<name>A0ABW0BM77_9ACTN</name>
<feature type="region of interest" description="Disordered" evidence="3">
    <location>
        <begin position="348"/>
        <end position="411"/>
    </location>
</feature>
<evidence type="ECO:0000259" key="4">
    <source>
        <dbReference type="Pfam" id="PF14659"/>
    </source>
</evidence>
<dbReference type="RefSeq" id="WP_378592083.1">
    <property type="nucleotide sequence ID" value="NZ_JBHSKD010000024.1"/>
</dbReference>
<feature type="region of interest" description="Disordered" evidence="3">
    <location>
        <begin position="1"/>
        <end position="27"/>
    </location>
</feature>
<sequence>MAWAERHGAGFRGSYRDTTGRKRRTKTFSTKRAALQAANDEESKVRQGQWFDPLAGRTTFSEYFERGWLPNRGGEIRTKTEYESAYRSNLKEHFGHLQLRQILPSTVQGWVNRQVLAGDGPHVVRSRHKVLQTCLAARKGVSARRDRLIDINPCEGVQLPVLPERRVTILERGESDAIIAPLDPWWRVMPLLAAESGLRWGELLGLTVEDFKPLHCVLVVRRTIVEATIAQTGTGTRFAWKPYPKTRRVREVVVASHVVAALNTLIAERDLGPTDRLFSMPDREPPPQWHPPLKLVWTPLRTEQWPEGLPISARFHREAVWAPAVRATNSPERTFRDLRALWPDERLTAGRPQLGSSGQGTGPGVCFGHRSGEVGLQPGTSREGPDRPLGEANPTEDVSDDGAVSGGLCAR</sequence>
<keyword evidence="2" id="KW-0233">DNA recombination</keyword>
<keyword evidence="6" id="KW-1185">Reference proteome</keyword>
<evidence type="ECO:0000313" key="5">
    <source>
        <dbReference type="EMBL" id="MFC5178475.1"/>
    </source>
</evidence>
<accession>A0ABW0BM77</accession>
<evidence type="ECO:0000256" key="2">
    <source>
        <dbReference type="ARBA" id="ARBA00023172"/>
    </source>
</evidence>
<feature type="compositionally biased region" description="Basic and acidic residues" evidence="3">
    <location>
        <begin position="1"/>
        <end position="20"/>
    </location>
</feature>
<dbReference type="Gene3D" id="1.10.443.10">
    <property type="entry name" value="Intergrase catalytic core"/>
    <property type="match status" value="1"/>
</dbReference>
<evidence type="ECO:0000256" key="3">
    <source>
        <dbReference type="SAM" id="MobiDB-lite"/>
    </source>
</evidence>
<feature type="domain" description="Integrase SAM-like N-terminal" evidence="4">
    <location>
        <begin position="59"/>
        <end position="113"/>
    </location>
</feature>
<comment type="caution">
    <text evidence="5">The sequence shown here is derived from an EMBL/GenBank/DDBJ whole genome shotgun (WGS) entry which is preliminary data.</text>
</comment>
<keyword evidence="1" id="KW-0238">DNA-binding</keyword>
<gene>
    <name evidence="5" type="ORF">ACFPGP_17490</name>
</gene>
<protein>
    <submittedName>
        <fullName evidence="5">Tyrosine-type recombinase/integrase</fullName>
    </submittedName>
</protein>
<dbReference type="Pfam" id="PF14659">
    <property type="entry name" value="Phage_int_SAM_3"/>
    <property type="match status" value="1"/>
</dbReference>
<evidence type="ECO:0000313" key="6">
    <source>
        <dbReference type="Proteomes" id="UP001596087"/>
    </source>
</evidence>
<proteinExistence type="predicted"/>
<reference evidence="6" key="1">
    <citation type="journal article" date="2019" name="Int. J. Syst. Evol. Microbiol.">
        <title>The Global Catalogue of Microorganisms (GCM) 10K type strain sequencing project: providing services to taxonomists for standard genome sequencing and annotation.</title>
        <authorList>
            <consortium name="The Broad Institute Genomics Platform"/>
            <consortium name="The Broad Institute Genome Sequencing Center for Infectious Disease"/>
            <person name="Wu L."/>
            <person name="Ma J."/>
        </authorList>
    </citation>
    <scope>NUCLEOTIDE SEQUENCE [LARGE SCALE GENOMIC DNA]</scope>
    <source>
        <strain evidence="6">DFY41</strain>
    </source>
</reference>
<dbReference type="InterPro" id="IPR010998">
    <property type="entry name" value="Integrase_recombinase_N"/>
</dbReference>
<dbReference type="Proteomes" id="UP001596087">
    <property type="component" value="Unassembled WGS sequence"/>
</dbReference>
<dbReference type="SUPFAM" id="SSF56349">
    <property type="entry name" value="DNA breaking-rejoining enzymes"/>
    <property type="match status" value="1"/>
</dbReference>
<dbReference type="InterPro" id="IPR004107">
    <property type="entry name" value="Integrase_SAM-like_N"/>
</dbReference>
<evidence type="ECO:0000256" key="1">
    <source>
        <dbReference type="ARBA" id="ARBA00023125"/>
    </source>
</evidence>
<dbReference type="EMBL" id="JBHSKD010000024">
    <property type="protein sequence ID" value="MFC5178475.1"/>
    <property type="molecule type" value="Genomic_DNA"/>
</dbReference>
<dbReference type="Gene3D" id="1.10.150.130">
    <property type="match status" value="1"/>
</dbReference>
<organism evidence="5 6">
    <name type="scientific">Nocardioides taihuensis</name>
    <dbReference type="NCBI Taxonomy" id="1835606"/>
    <lineage>
        <taxon>Bacteria</taxon>
        <taxon>Bacillati</taxon>
        <taxon>Actinomycetota</taxon>
        <taxon>Actinomycetes</taxon>
        <taxon>Propionibacteriales</taxon>
        <taxon>Nocardioidaceae</taxon>
        <taxon>Nocardioides</taxon>
    </lineage>
</organism>
<dbReference type="InterPro" id="IPR011010">
    <property type="entry name" value="DNA_brk_join_enz"/>
</dbReference>
<dbReference type="InterPro" id="IPR013762">
    <property type="entry name" value="Integrase-like_cat_sf"/>
</dbReference>